<gene>
    <name evidence="3" type="ORF">SAMN02927914_01319</name>
</gene>
<dbReference type="GO" id="GO:0009244">
    <property type="term" value="P:lipopolysaccharide core region biosynthetic process"/>
    <property type="evidence" value="ECO:0007669"/>
    <property type="project" value="TreeGrafter"/>
</dbReference>
<dbReference type="PANTHER" id="PTHR30160">
    <property type="entry name" value="TETRAACYLDISACCHARIDE 4'-KINASE-RELATED"/>
    <property type="match status" value="1"/>
</dbReference>
<accession>A0A1G5WA64</accession>
<dbReference type="AlphaFoldDB" id="A0A1G5WA64"/>
<dbReference type="Proteomes" id="UP000198588">
    <property type="component" value="Unassembled WGS sequence"/>
</dbReference>
<evidence type="ECO:0000256" key="2">
    <source>
        <dbReference type="ARBA" id="ARBA00022679"/>
    </source>
</evidence>
<dbReference type="InterPro" id="IPR051199">
    <property type="entry name" value="LPS_LOS_Heptosyltrfase"/>
</dbReference>
<sequence>MAMDSTAPVLIFYARNDALGDGLLRIPALRAARTAFPRSHIVYGSLGRSSLTGVLRRHVAPLVDDFRTVLPLSAILAEFAPRGGKATVVDLRAGVPGLMVTGLQLLGRGVRYEPNFAGHLLSLRWGTRWTLRPEHNAWRYHRLIERLAGRHLPFDHRLDVPLAARALARRLRGADDRPLVLLGGNARSNKSMSEAQISAISGNLIDAGYQVLYLVTPGNGPTWQTLAAKEPRLSVVGPDLGLDTEAFGDLLLALGEMATAYVGMEGGLGHLFAAVMTPTVIVNNGANMERWRPLSNMVEVVTAPRRGGSADIADTPVEAILEATHRLLATSRRDHPAPAR</sequence>
<dbReference type="STRING" id="1165689.SAMN02927914_01319"/>
<evidence type="ECO:0000256" key="1">
    <source>
        <dbReference type="ARBA" id="ARBA00022676"/>
    </source>
</evidence>
<dbReference type="GO" id="GO:0005829">
    <property type="term" value="C:cytosol"/>
    <property type="evidence" value="ECO:0007669"/>
    <property type="project" value="TreeGrafter"/>
</dbReference>
<keyword evidence="1" id="KW-0328">Glycosyltransferase</keyword>
<dbReference type="PANTHER" id="PTHR30160:SF1">
    <property type="entry name" value="LIPOPOLYSACCHARIDE 1,2-N-ACETYLGLUCOSAMINETRANSFERASE-RELATED"/>
    <property type="match status" value="1"/>
</dbReference>
<dbReference type="RefSeq" id="WP_091576169.1">
    <property type="nucleotide sequence ID" value="NZ_FMXM01000003.1"/>
</dbReference>
<dbReference type="Gene3D" id="3.40.50.2000">
    <property type="entry name" value="Glycogen Phosphorylase B"/>
    <property type="match status" value="1"/>
</dbReference>
<name>A0A1G5WA64_9HYPH</name>
<dbReference type="GO" id="GO:0008713">
    <property type="term" value="F:ADP-heptose-lipopolysaccharide heptosyltransferase activity"/>
    <property type="evidence" value="ECO:0007669"/>
    <property type="project" value="TreeGrafter"/>
</dbReference>
<dbReference type="SUPFAM" id="SSF53756">
    <property type="entry name" value="UDP-Glycosyltransferase/glycogen phosphorylase"/>
    <property type="match status" value="1"/>
</dbReference>
<evidence type="ECO:0000313" key="4">
    <source>
        <dbReference type="Proteomes" id="UP000198588"/>
    </source>
</evidence>
<proteinExistence type="predicted"/>
<evidence type="ECO:0000313" key="3">
    <source>
        <dbReference type="EMBL" id="SDA54980.1"/>
    </source>
</evidence>
<dbReference type="EMBL" id="FMXM01000003">
    <property type="protein sequence ID" value="SDA54980.1"/>
    <property type="molecule type" value="Genomic_DNA"/>
</dbReference>
<organism evidence="3 4">
    <name type="scientific">Mesorhizobium qingshengii</name>
    <dbReference type="NCBI Taxonomy" id="1165689"/>
    <lineage>
        <taxon>Bacteria</taxon>
        <taxon>Pseudomonadati</taxon>
        <taxon>Pseudomonadota</taxon>
        <taxon>Alphaproteobacteria</taxon>
        <taxon>Hyphomicrobiales</taxon>
        <taxon>Phyllobacteriaceae</taxon>
        <taxon>Mesorhizobium</taxon>
    </lineage>
</organism>
<keyword evidence="2 3" id="KW-0808">Transferase</keyword>
<dbReference type="InterPro" id="IPR002201">
    <property type="entry name" value="Glyco_trans_9"/>
</dbReference>
<dbReference type="Pfam" id="PF01075">
    <property type="entry name" value="Glyco_transf_9"/>
    <property type="match status" value="1"/>
</dbReference>
<protein>
    <submittedName>
        <fullName evidence="3">ADP-heptose:LPS heptosyltransferase</fullName>
    </submittedName>
</protein>
<dbReference type="OrthoDB" id="7158927at2"/>
<reference evidence="3 4" key="1">
    <citation type="submission" date="2016-10" db="EMBL/GenBank/DDBJ databases">
        <authorList>
            <person name="de Groot N.N."/>
        </authorList>
    </citation>
    <scope>NUCLEOTIDE SEQUENCE [LARGE SCALE GENOMIC DNA]</scope>
    <source>
        <strain evidence="3 4">CGMCC 1.12097</strain>
    </source>
</reference>